<dbReference type="Proteomes" id="UP000178651">
    <property type="component" value="Unassembled WGS sequence"/>
</dbReference>
<evidence type="ECO:0000313" key="4">
    <source>
        <dbReference type="EMBL" id="OGY58011.1"/>
    </source>
</evidence>
<dbReference type="GO" id="GO:0006796">
    <property type="term" value="P:phosphate-containing compound metabolic process"/>
    <property type="evidence" value="ECO:0007669"/>
    <property type="project" value="UniProtKB-ARBA"/>
</dbReference>
<dbReference type="Pfam" id="PF00294">
    <property type="entry name" value="PfkB"/>
    <property type="match status" value="1"/>
</dbReference>
<organism evidence="4 5">
    <name type="scientific">Candidatus Colwellbacteria bacterium RIFCSPHIGHO2_02_FULL_43_15</name>
    <dbReference type="NCBI Taxonomy" id="1797686"/>
    <lineage>
        <taxon>Bacteria</taxon>
        <taxon>Candidatus Colwelliibacteriota</taxon>
    </lineage>
</organism>
<feature type="domain" description="Carbohydrate kinase PfkB" evidence="3">
    <location>
        <begin position="40"/>
        <end position="317"/>
    </location>
</feature>
<dbReference type="InterPro" id="IPR002139">
    <property type="entry name" value="Ribo/fructo_kinase"/>
</dbReference>
<evidence type="ECO:0000259" key="3">
    <source>
        <dbReference type="Pfam" id="PF00294"/>
    </source>
</evidence>
<proteinExistence type="predicted"/>
<dbReference type="PANTHER" id="PTHR10584:SF166">
    <property type="entry name" value="RIBOKINASE"/>
    <property type="match status" value="1"/>
</dbReference>
<keyword evidence="2" id="KW-0418">Kinase</keyword>
<dbReference type="InterPro" id="IPR011611">
    <property type="entry name" value="PfkB_dom"/>
</dbReference>
<dbReference type="AlphaFoldDB" id="A0A1G1Z055"/>
<dbReference type="GO" id="GO:0016301">
    <property type="term" value="F:kinase activity"/>
    <property type="evidence" value="ECO:0007669"/>
    <property type="project" value="UniProtKB-KW"/>
</dbReference>
<comment type="caution">
    <text evidence="4">The sequence shown here is derived from an EMBL/GenBank/DDBJ whole genome shotgun (WGS) entry which is preliminary data.</text>
</comment>
<evidence type="ECO:0000256" key="1">
    <source>
        <dbReference type="ARBA" id="ARBA00022679"/>
    </source>
</evidence>
<gene>
    <name evidence="4" type="ORF">A3D47_02735</name>
</gene>
<dbReference type="InterPro" id="IPR029056">
    <property type="entry name" value="Ribokinase-like"/>
</dbReference>
<evidence type="ECO:0000256" key="2">
    <source>
        <dbReference type="ARBA" id="ARBA00022777"/>
    </source>
</evidence>
<dbReference type="SUPFAM" id="SSF53613">
    <property type="entry name" value="Ribokinase-like"/>
    <property type="match status" value="1"/>
</dbReference>
<accession>A0A1G1Z055</accession>
<keyword evidence="1" id="KW-0808">Transferase</keyword>
<protein>
    <recommendedName>
        <fullName evidence="3">Carbohydrate kinase PfkB domain-containing protein</fullName>
    </recommendedName>
</protein>
<dbReference type="EMBL" id="MHIU01000009">
    <property type="protein sequence ID" value="OGY58011.1"/>
    <property type="molecule type" value="Genomic_DNA"/>
</dbReference>
<name>A0A1G1Z055_9BACT</name>
<dbReference type="PRINTS" id="PR00990">
    <property type="entry name" value="RIBOKINASE"/>
</dbReference>
<evidence type="ECO:0000313" key="5">
    <source>
        <dbReference type="Proteomes" id="UP000178651"/>
    </source>
</evidence>
<dbReference type="Gene3D" id="3.40.1190.20">
    <property type="match status" value="1"/>
</dbReference>
<dbReference type="PANTHER" id="PTHR10584">
    <property type="entry name" value="SUGAR KINASE"/>
    <property type="match status" value="1"/>
</dbReference>
<reference evidence="4 5" key="1">
    <citation type="journal article" date="2016" name="Nat. Commun.">
        <title>Thousands of microbial genomes shed light on interconnected biogeochemical processes in an aquifer system.</title>
        <authorList>
            <person name="Anantharaman K."/>
            <person name="Brown C.T."/>
            <person name="Hug L.A."/>
            <person name="Sharon I."/>
            <person name="Castelle C.J."/>
            <person name="Probst A.J."/>
            <person name="Thomas B.C."/>
            <person name="Singh A."/>
            <person name="Wilkins M.J."/>
            <person name="Karaoz U."/>
            <person name="Brodie E.L."/>
            <person name="Williams K.H."/>
            <person name="Hubbard S.S."/>
            <person name="Banfield J.F."/>
        </authorList>
    </citation>
    <scope>NUCLEOTIDE SEQUENCE [LARGE SCALE GENOMIC DNA]</scope>
</reference>
<sequence>MKFDIVTIGSTTRDAFFKTEFKTVKYPKTPTGKAYLIPIGEKMGVKDVYFTLGGNAANAAVTFSRQGYKTAVFTRVGQDVAGEEVRRRLKKEGISTELVSTSKLPTAYSVLLLQNGERTILSYHGAIDEFSLNNINWQKLKARWWYVSLPGESYKLLGKLLAAAKKMNISVALNPSFKHLTQGRHELIKSLKGVSFLVLNEGEAAALTGISFKKEAEVFKKIDGLMPGIVAVTSGSKGVTVSDGKFVYKAGIFKEKKVVDRTGAGDAFGSAFVAGLLRREEYCRVKGICNPNNIEYAIRLATANATATVEEFGATEGSLTKREFDSASRFKSLKILKKKII</sequence>